<keyword evidence="5 7" id="KW-0496">Mitochondrion</keyword>
<evidence type="ECO:0000256" key="6">
    <source>
        <dbReference type="ARBA" id="ARBA00023136"/>
    </source>
</evidence>
<comment type="similarity">
    <text evidence="2">Belongs to the apolipoprotein O/MICOS complex subunit Mic27 family.</text>
</comment>
<name>A0A7M5UQH2_9CNID</name>
<proteinExistence type="inferred from homology"/>
<dbReference type="GO" id="GO:0042407">
    <property type="term" value="P:cristae formation"/>
    <property type="evidence" value="ECO:0007669"/>
    <property type="project" value="InterPro"/>
</dbReference>
<reference evidence="9" key="1">
    <citation type="submission" date="2021-01" db="UniProtKB">
        <authorList>
            <consortium name="EnsemblMetazoa"/>
        </authorList>
    </citation>
    <scope>IDENTIFICATION</scope>
</reference>
<feature type="compositionally biased region" description="Low complexity" evidence="8">
    <location>
        <begin position="251"/>
        <end position="269"/>
    </location>
</feature>
<comment type="subunit">
    <text evidence="7">Component of the mitochondrial contact site and cristae organizing system (MICOS) complex.</text>
</comment>
<evidence type="ECO:0000256" key="8">
    <source>
        <dbReference type="SAM" id="MobiDB-lite"/>
    </source>
</evidence>
<keyword evidence="10" id="KW-1185">Reference proteome</keyword>
<accession>A0A7M5UQH2</accession>
<sequence length="355" mass="38790">MLSTVLNKGILVSTLHASNQKQLLKPSELDIYYEPEPTIPAERPSPTPEFLYEYIHVGRESLTNVFSGLLTTHEKISDFYATTKERISSSYNRTLEDPYFLFSPAAIVAATATGAVVAGKGRRPIKRSLYGLLFGTTAAAISYPERTLDIAETSYYHTASSIAQLFAPSAPTTTERVVEILDDKNEPDEVVESEIVISEAVTSTEEEEVSAPATEVVEEIISVIEDETQSPPPPPTPTPQEEVVAELTEVVESEGGSAEVVPDSVNDNVSNERSEEIVGEENTEVPVSNNEVQDFDPGQTELQEISVVSLDDEKVVDDKDTRLDLDTAANQENIIIEGDLGQSDPEDSDMYSTRS</sequence>
<feature type="region of interest" description="Disordered" evidence="8">
    <location>
        <begin position="335"/>
        <end position="355"/>
    </location>
</feature>
<keyword evidence="4" id="KW-1133">Transmembrane helix</keyword>
<evidence type="ECO:0000313" key="9">
    <source>
        <dbReference type="EnsemblMetazoa" id="CLYHEMP002564.1"/>
    </source>
</evidence>
<dbReference type="InterPro" id="IPR033182">
    <property type="entry name" value="MIC26/MIC27_animal"/>
</dbReference>
<comment type="subcellular location">
    <subcellularLocation>
        <location evidence="7">Mitochondrion inner membrane</location>
    </subcellularLocation>
    <subcellularLocation>
        <location evidence="1">Mitochondrion membrane</location>
    </subcellularLocation>
</comment>
<dbReference type="OrthoDB" id="5973346at2759"/>
<feature type="region of interest" description="Disordered" evidence="8">
    <location>
        <begin position="251"/>
        <end position="297"/>
    </location>
</feature>
<evidence type="ECO:0000256" key="3">
    <source>
        <dbReference type="ARBA" id="ARBA00022692"/>
    </source>
</evidence>
<dbReference type="Proteomes" id="UP000594262">
    <property type="component" value="Unplaced"/>
</dbReference>
<evidence type="ECO:0000256" key="1">
    <source>
        <dbReference type="ARBA" id="ARBA00004325"/>
    </source>
</evidence>
<dbReference type="GO" id="GO:0061617">
    <property type="term" value="C:MICOS complex"/>
    <property type="evidence" value="ECO:0007669"/>
    <property type="project" value="UniProtKB-UniRule"/>
</dbReference>
<evidence type="ECO:0000256" key="2">
    <source>
        <dbReference type="ARBA" id="ARBA00010904"/>
    </source>
</evidence>
<keyword evidence="7" id="KW-0999">Mitochondrion inner membrane</keyword>
<evidence type="ECO:0000256" key="5">
    <source>
        <dbReference type="ARBA" id="ARBA00023128"/>
    </source>
</evidence>
<comment type="function">
    <text evidence="7">Component of the MICOS complex, a large protein complex of the mitochondrial inner membrane that plays crucial roles in the maintenance of crista junctions, inner membrane architecture, and formation of contact sites to the outer membrane.</text>
</comment>
<dbReference type="Pfam" id="PF09769">
    <property type="entry name" value="ApoO"/>
    <property type="match status" value="1"/>
</dbReference>
<dbReference type="EnsemblMetazoa" id="CLYHEMT002564.1">
    <property type="protein sequence ID" value="CLYHEMP002564.1"/>
    <property type="gene ID" value="CLYHEMG002564"/>
</dbReference>
<dbReference type="InterPro" id="IPR019166">
    <property type="entry name" value="MIC26/MIC27"/>
</dbReference>
<dbReference type="AlphaFoldDB" id="A0A7M5UQH2"/>
<evidence type="ECO:0000256" key="7">
    <source>
        <dbReference type="RuleBase" id="RU363021"/>
    </source>
</evidence>
<keyword evidence="3" id="KW-0812">Transmembrane</keyword>
<protein>
    <recommendedName>
        <fullName evidence="7">MICOS complex subunit</fullName>
    </recommendedName>
</protein>
<dbReference type="PANTHER" id="PTHR14564">
    <property type="entry name" value="MICOS COMPLEX SUBUNIT MIC26 / MIC27 FAMILY MEMBER"/>
    <property type="match status" value="1"/>
</dbReference>
<organism evidence="9 10">
    <name type="scientific">Clytia hemisphaerica</name>
    <dbReference type="NCBI Taxonomy" id="252671"/>
    <lineage>
        <taxon>Eukaryota</taxon>
        <taxon>Metazoa</taxon>
        <taxon>Cnidaria</taxon>
        <taxon>Hydrozoa</taxon>
        <taxon>Hydroidolina</taxon>
        <taxon>Leptothecata</taxon>
        <taxon>Obeliida</taxon>
        <taxon>Clytiidae</taxon>
        <taxon>Clytia</taxon>
    </lineage>
</organism>
<evidence type="ECO:0000256" key="4">
    <source>
        <dbReference type="ARBA" id="ARBA00022989"/>
    </source>
</evidence>
<keyword evidence="6" id="KW-0472">Membrane</keyword>
<evidence type="ECO:0000313" key="10">
    <source>
        <dbReference type="Proteomes" id="UP000594262"/>
    </source>
</evidence>